<evidence type="ECO:0000259" key="9">
    <source>
        <dbReference type="Pfam" id="PF05957"/>
    </source>
</evidence>
<organism evidence="11 12">
    <name type="scientific">Limisphaera ngatamarikiensis</name>
    <dbReference type="NCBI Taxonomy" id="1324935"/>
    <lineage>
        <taxon>Bacteria</taxon>
        <taxon>Pseudomonadati</taxon>
        <taxon>Verrucomicrobiota</taxon>
        <taxon>Verrucomicrobiia</taxon>
        <taxon>Limisphaerales</taxon>
        <taxon>Limisphaeraceae</taxon>
        <taxon>Limisphaera</taxon>
    </lineage>
</organism>
<evidence type="ECO:0000256" key="4">
    <source>
        <dbReference type="ARBA" id="ARBA00022519"/>
    </source>
</evidence>
<keyword evidence="3" id="KW-1003">Cell membrane</keyword>
<evidence type="ECO:0000256" key="3">
    <source>
        <dbReference type="ARBA" id="ARBA00022475"/>
    </source>
</evidence>
<dbReference type="Proteomes" id="UP000477311">
    <property type="component" value="Unassembled WGS sequence"/>
</dbReference>
<dbReference type="Pfam" id="PF05957">
    <property type="entry name" value="DUF883"/>
    <property type="match status" value="1"/>
</dbReference>
<comment type="caution">
    <text evidence="11">The sequence shown here is derived from an EMBL/GenBank/DDBJ whole genome shotgun (WGS) entry which is preliminary data.</text>
</comment>
<keyword evidence="4" id="KW-0997">Cell inner membrane</keyword>
<dbReference type="PANTHER" id="PTHR35893">
    <property type="entry name" value="INNER MEMBRANE PROTEIN-RELATED"/>
    <property type="match status" value="1"/>
</dbReference>
<evidence type="ECO:0000256" key="1">
    <source>
        <dbReference type="ARBA" id="ARBA00004377"/>
    </source>
</evidence>
<feature type="domain" description="DUF883" evidence="10">
    <location>
        <begin position="82"/>
        <end position="111"/>
    </location>
</feature>
<evidence type="ECO:0000256" key="8">
    <source>
        <dbReference type="SAM" id="Coils"/>
    </source>
</evidence>
<comment type="subcellular location">
    <subcellularLocation>
        <location evidence="1">Cell inner membrane</location>
        <topology evidence="1">Single-pass membrane protein</topology>
    </subcellularLocation>
</comment>
<reference evidence="11 12" key="1">
    <citation type="submission" date="2020-02" db="EMBL/GenBank/DDBJ databases">
        <title>Draft genome sequence of Limisphaera ngatamarikiensis NGM72.4T, a thermophilic Verrucomicrobia grouped in subdivision 3.</title>
        <authorList>
            <person name="Carere C.R."/>
            <person name="Steen J."/>
            <person name="Hugenholtz P."/>
            <person name="Stott M.B."/>
        </authorList>
    </citation>
    <scope>NUCLEOTIDE SEQUENCE [LARGE SCALE GENOMIC DNA]</scope>
    <source>
        <strain evidence="11 12">NGM72.4</strain>
    </source>
</reference>
<keyword evidence="5" id="KW-0812">Transmembrane</keyword>
<dbReference type="PANTHER" id="PTHR35893:SF3">
    <property type="entry name" value="INNER MEMBRANE PROTEIN"/>
    <property type="match status" value="1"/>
</dbReference>
<feature type="coiled-coil region" evidence="8">
    <location>
        <begin position="17"/>
        <end position="70"/>
    </location>
</feature>
<accession>A0A6M1RNF1</accession>
<feature type="domain" description="DUF883" evidence="9">
    <location>
        <begin position="22"/>
        <end position="69"/>
    </location>
</feature>
<dbReference type="Pfam" id="PF19029">
    <property type="entry name" value="DUF883_C"/>
    <property type="match status" value="1"/>
</dbReference>
<dbReference type="RefSeq" id="WP_165107081.1">
    <property type="nucleotide sequence ID" value="NZ_JAAKYA010000051.1"/>
</dbReference>
<keyword evidence="8" id="KW-0175">Coiled coil</keyword>
<keyword evidence="12" id="KW-1185">Reference proteome</keyword>
<dbReference type="AlphaFoldDB" id="A0A6M1RNF1"/>
<keyword evidence="6" id="KW-1133">Transmembrane helix</keyword>
<dbReference type="GO" id="GO:0043022">
    <property type="term" value="F:ribosome binding"/>
    <property type="evidence" value="ECO:0007669"/>
    <property type="project" value="InterPro"/>
</dbReference>
<evidence type="ECO:0000259" key="10">
    <source>
        <dbReference type="Pfam" id="PF19029"/>
    </source>
</evidence>
<name>A0A6M1RNF1_9BACT</name>
<sequence length="111" mass="12204">METHFANLEGARAALAKERVVEDLRQLARDAEALLQATAHDVSDKAREARERLAQALERAKATCAELEEGMVVRAREAARKADSVIRQHPYESIGLSFAVGLLIGVLLGRR</sequence>
<evidence type="ECO:0000256" key="2">
    <source>
        <dbReference type="ARBA" id="ARBA00010423"/>
    </source>
</evidence>
<comment type="similarity">
    <text evidence="2">Belongs to the ElaB/YgaM/YqjD family.</text>
</comment>
<evidence type="ECO:0000313" key="11">
    <source>
        <dbReference type="EMBL" id="NGO39203.1"/>
    </source>
</evidence>
<dbReference type="EMBL" id="JAAKYA010000051">
    <property type="protein sequence ID" value="NGO39203.1"/>
    <property type="molecule type" value="Genomic_DNA"/>
</dbReference>
<dbReference type="GO" id="GO:0005886">
    <property type="term" value="C:plasma membrane"/>
    <property type="evidence" value="ECO:0007669"/>
    <property type="project" value="UniProtKB-SubCell"/>
</dbReference>
<dbReference type="InterPro" id="IPR010279">
    <property type="entry name" value="YqjD/ElaB"/>
</dbReference>
<dbReference type="InterPro" id="IPR043605">
    <property type="entry name" value="DUF883_C"/>
</dbReference>
<gene>
    <name evidence="11" type="ORF">G4L39_07300</name>
</gene>
<evidence type="ECO:0000256" key="6">
    <source>
        <dbReference type="ARBA" id="ARBA00022989"/>
    </source>
</evidence>
<evidence type="ECO:0000313" key="12">
    <source>
        <dbReference type="Proteomes" id="UP000477311"/>
    </source>
</evidence>
<proteinExistence type="inferred from homology"/>
<keyword evidence="7" id="KW-0472">Membrane</keyword>
<dbReference type="InterPro" id="IPR043604">
    <property type="entry name" value="DUF883_N"/>
</dbReference>
<evidence type="ECO:0000256" key="7">
    <source>
        <dbReference type="ARBA" id="ARBA00023136"/>
    </source>
</evidence>
<evidence type="ECO:0000256" key="5">
    <source>
        <dbReference type="ARBA" id="ARBA00022692"/>
    </source>
</evidence>
<protein>
    <submittedName>
        <fullName evidence="11">DUF883 family protein</fullName>
    </submittedName>
</protein>